<feature type="compositionally biased region" description="Low complexity" evidence="1">
    <location>
        <begin position="200"/>
        <end position="212"/>
    </location>
</feature>
<dbReference type="InterPro" id="IPR039128">
    <property type="entry name" value="TRIP4-like"/>
</dbReference>
<dbReference type="EMBL" id="VIIS01000792">
    <property type="protein sequence ID" value="KAF0304945.1"/>
    <property type="molecule type" value="Genomic_DNA"/>
</dbReference>
<dbReference type="AlphaFoldDB" id="A0A6A4WE33"/>
<dbReference type="CDD" id="cd06554">
    <property type="entry name" value="ASCH_ASC-1_like"/>
    <property type="match status" value="1"/>
</dbReference>
<feature type="region of interest" description="Disordered" evidence="1">
    <location>
        <begin position="74"/>
        <end position="93"/>
    </location>
</feature>
<accession>A0A6A4WE33</accession>
<dbReference type="Gene3D" id="2.30.130.30">
    <property type="entry name" value="Hypothetical protein"/>
    <property type="match status" value="1"/>
</dbReference>
<reference evidence="3 4" key="1">
    <citation type="submission" date="2019-07" db="EMBL/GenBank/DDBJ databases">
        <title>Draft genome assembly of a fouling barnacle, Amphibalanus amphitrite (Darwin, 1854): The first reference genome for Thecostraca.</title>
        <authorList>
            <person name="Kim W."/>
        </authorList>
    </citation>
    <scope>NUCLEOTIDE SEQUENCE [LARGE SCALE GENOMIC DNA]</scope>
    <source>
        <strain evidence="3">SNU_AA5</strain>
        <tissue evidence="3">Soma without cirri and trophi</tissue>
    </source>
</reference>
<dbReference type="PANTHER" id="PTHR12963">
    <property type="entry name" value="THYROID RECEPTOR INTERACTING PROTEIN RELATED"/>
    <property type="match status" value="1"/>
</dbReference>
<protein>
    <submittedName>
        <fullName evidence="3">Activating signal cointegrator 1</fullName>
    </submittedName>
</protein>
<dbReference type="Pfam" id="PF23134">
    <property type="entry name" value="TRIP4_3rd"/>
    <property type="match status" value="1"/>
</dbReference>
<dbReference type="PANTHER" id="PTHR12963:SF4">
    <property type="entry name" value="ACTIVATING SIGNAL COINTEGRATOR 1"/>
    <property type="match status" value="1"/>
</dbReference>
<evidence type="ECO:0000313" key="3">
    <source>
        <dbReference type="EMBL" id="KAF0304945.1"/>
    </source>
</evidence>
<dbReference type="InterPro" id="IPR015947">
    <property type="entry name" value="PUA-like_sf"/>
</dbReference>
<name>A0A6A4WE33_AMPAM</name>
<feature type="region of interest" description="Disordered" evidence="1">
    <location>
        <begin position="195"/>
        <end position="216"/>
    </location>
</feature>
<dbReference type="InterPro" id="IPR009349">
    <property type="entry name" value="TRIP4/RQT4_C2HC5_Znf"/>
</dbReference>
<dbReference type="GO" id="GO:0180022">
    <property type="term" value="C:RQC-trigger complex"/>
    <property type="evidence" value="ECO:0007669"/>
    <property type="project" value="InterPro"/>
</dbReference>
<feature type="domain" description="ASCH" evidence="2">
    <location>
        <begin position="257"/>
        <end position="367"/>
    </location>
</feature>
<dbReference type="SUPFAM" id="SSF88697">
    <property type="entry name" value="PUA domain-like"/>
    <property type="match status" value="1"/>
</dbReference>
<proteinExistence type="predicted"/>
<dbReference type="SMART" id="SM01022">
    <property type="entry name" value="ASCH"/>
    <property type="match status" value="1"/>
</dbReference>
<organism evidence="3 4">
    <name type="scientific">Amphibalanus amphitrite</name>
    <name type="common">Striped barnacle</name>
    <name type="synonym">Balanus amphitrite</name>
    <dbReference type="NCBI Taxonomy" id="1232801"/>
    <lineage>
        <taxon>Eukaryota</taxon>
        <taxon>Metazoa</taxon>
        <taxon>Ecdysozoa</taxon>
        <taxon>Arthropoda</taxon>
        <taxon>Crustacea</taxon>
        <taxon>Multicrustacea</taxon>
        <taxon>Cirripedia</taxon>
        <taxon>Thoracica</taxon>
        <taxon>Thoracicalcarea</taxon>
        <taxon>Balanomorpha</taxon>
        <taxon>Balanoidea</taxon>
        <taxon>Balanidae</taxon>
        <taxon>Amphibalaninae</taxon>
        <taxon>Amphibalanus</taxon>
    </lineage>
</organism>
<dbReference type="OrthoDB" id="338816at2759"/>
<dbReference type="Proteomes" id="UP000440578">
    <property type="component" value="Unassembled WGS sequence"/>
</dbReference>
<dbReference type="Pfam" id="PF04266">
    <property type="entry name" value="ASCH"/>
    <property type="match status" value="1"/>
</dbReference>
<dbReference type="GO" id="GO:0005634">
    <property type="term" value="C:nucleus"/>
    <property type="evidence" value="ECO:0007669"/>
    <property type="project" value="InterPro"/>
</dbReference>
<sequence length="395" mass="44181">MQKSSGRRKKQVNVFSPEGADIASMKLPGRHRCDCQAAKHPLVTNCLSCGRIVCEQEGAGPCLFCGAMVGSESGPPGRAAAGGGRTQPGSDAALRRATEHKDKLLERDKDGTQRASIIDDERDYFQTGSSWLSGRQRQAVERYRQQLRHQADQRRRTLTLDFAGRQMTAQEVEVAADPAHITELIRELATDELRRPAADPPADGAGRAAEPAFRPEYQVDPRREADVDRLFRQRPDSQLRRVQDADLQLLSDDGMCLSMHQPWASLLVAGIKIHEGRTWYTPYRGRLWIAAAAKVPTPQEIKQVEDTYRVMAGRELSFPEFYPSGCLLGRVNVLNCLPQEVYREQFPEGESDSPYVLICSEPEQLVVKFPMKGQHKIYKMDANIHKAAKKMLTAA</sequence>
<evidence type="ECO:0000313" key="4">
    <source>
        <dbReference type="Proteomes" id="UP000440578"/>
    </source>
</evidence>
<evidence type="ECO:0000256" key="1">
    <source>
        <dbReference type="SAM" id="MobiDB-lite"/>
    </source>
</evidence>
<dbReference type="GO" id="GO:0072344">
    <property type="term" value="P:rescue of stalled ribosome"/>
    <property type="evidence" value="ECO:0007669"/>
    <property type="project" value="InterPro"/>
</dbReference>
<dbReference type="InterPro" id="IPR056993">
    <property type="entry name" value="TRIP4_3rd_dom"/>
</dbReference>
<dbReference type="FunFam" id="2.30.130.30:FF:000006">
    <property type="entry name" value="Putative_zinc_finger_motif_-_C2HC5-type /ASCH_domain_containing_protein_-_putative"/>
    <property type="match status" value="1"/>
</dbReference>
<keyword evidence="4" id="KW-1185">Reference proteome</keyword>
<evidence type="ECO:0000259" key="2">
    <source>
        <dbReference type="SMART" id="SM01022"/>
    </source>
</evidence>
<dbReference type="Pfam" id="PF06221">
    <property type="entry name" value="zf-C2HC5"/>
    <property type="match status" value="1"/>
</dbReference>
<dbReference type="GO" id="GO:0008270">
    <property type="term" value="F:zinc ion binding"/>
    <property type="evidence" value="ECO:0007669"/>
    <property type="project" value="InterPro"/>
</dbReference>
<dbReference type="InterPro" id="IPR007374">
    <property type="entry name" value="ASCH_domain"/>
</dbReference>
<gene>
    <name evidence="3" type="primary">TRIP4</name>
    <name evidence="3" type="ORF">FJT64_002604</name>
</gene>
<comment type="caution">
    <text evidence="3">The sequence shown here is derived from an EMBL/GenBank/DDBJ whole genome shotgun (WGS) entry which is preliminary data.</text>
</comment>